<name>A0ABD0UDI3_DENTH</name>
<comment type="caution">
    <text evidence="9">The sequence shown here is derived from an EMBL/GenBank/DDBJ whole genome shotgun (WGS) entry which is preliminary data.</text>
</comment>
<evidence type="ECO:0000256" key="2">
    <source>
        <dbReference type="ARBA" id="ARBA00022491"/>
    </source>
</evidence>
<evidence type="ECO:0000259" key="8">
    <source>
        <dbReference type="PROSITE" id="PS51754"/>
    </source>
</evidence>
<dbReference type="EMBL" id="JANQDX010000015">
    <property type="protein sequence ID" value="KAL0910815.1"/>
    <property type="molecule type" value="Genomic_DNA"/>
</dbReference>
<evidence type="ECO:0000256" key="3">
    <source>
        <dbReference type="ARBA" id="ARBA00023015"/>
    </source>
</evidence>
<reference evidence="9 10" key="1">
    <citation type="journal article" date="2024" name="Plant Biotechnol. J.">
        <title>Dendrobium thyrsiflorum genome and its molecular insights into genes involved in important horticultural traits.</title>
        <authorList>
            <person name="Chen B."/>
            <person name="Wang J.Y."/>
            <person name="Zheng P.J."/>
            <person name="Li K.L."/>
            <person name="Liang Y.M."/>
            <person name="Chen X.F."/>
            <person name="Zhang C."/>
            <person name="Zhao X."/>
            <person name="He X."/>
            <person name="Zhang G.Q."/>
            <person name="Liu Z.J."/>
            <person name="Xu Q."/>
        </authorList>
    </citation>
    <scope>NUCLEOTIDE SEQUENCE [LARGE SCALE GENOMIC DNA]</scope>
    <source>
        <strain evidence="9">GZMU011</strain>
    </source>
</reference>
<feature type="compositionally biased region" description="Basic residues" evidence="7">
    <location>
        <begin position="80"/>
        <end position="92"/>
    </location>
</feature>
<feature type="domain" description="OVATE" evidence="8">
    <location>
        <begin position="110"/>
        <end position="169"/>
    </location>
</feature>
<feature type="region of interest" description="Disordered" evidence="7">
    <location>
        <begin position="36"/>
        <end position="55"/>
    </location>
</feature>
<evidence type="ECO:0000256" key="4">
    <source>
        <dbReference type="ARBA" id="ARBA00023163"/>
    </source>
</evidence>
<keyword evidence="5 6" id="KW-0539">Nucleus</keyword>
<keyword evidence="2 6" id="KW-0678">Repressor</keyword>
<evidence type="ECO:0000256" key="1">
    <source>
        <dbReference type="ARBA" id="ARBA00004123"/>
    </source>
</evidence>
<dbReference type="Proteomes" id="UP001552299">
    <property type="component" value="Unassembled WGS sequence"/>
</dbReference>
<gene>
    <name evidence="9" type="ORF">M5K25_018904</name>
</gene>
<evidence type="ECO:0000256" key="5">
    <source>
        <dbReference type="ARBA" id="ARBA00023242"/>
    </source>
</evidence>
<evidence type="ECO:0000313" key="9">
    <source>
        <dbReference type="EMBL" id="KAL0910815.1"/>
    </source>
</evidence>
<evidence type="ECO:0000256" key="6">
    <source>
        <dbReference type="RuleBase" id="RU367028"/>
    </source>
</evidence>
<dbReference type="GO" id="GO:0005634">
    <property type="term" value="C:nucleus"/>
    <property type="evidence" value="ECO:0007669"/>
    <property type="project" value="UniProtKB-SubCell"/>
</dbReference>
<feature type="compositionally biased region" description="Polar residues" evidence="7">
    <location>
        <begin position="44"/>
        <end position="55"/>
    </location>
</feature>
<feature type="region of interest" description="Disordered" evidence="7">
    <location>
        <begin position="65"/>
        <end position="98"/>
    </location>
</feature>
<dbReference type="Pfam" id="PF04844">
    <property type="entry name" value="Ovate"/>
    <property type="match status" value="1"/>
</dbReference>
<dbReference type="NCBIfam" id="TIGR01568">
    <property type="entry name" value="A_thal_3678"/>
    <property type="match status" value="1"/>
</dbReference>
<keyword evidence="3 6" id="KW-0805">Transcription regulation</keyword>
<dbReference type="PANTHER" id="PTHR33057">
    <property type="entry name" value="TRANSCRIPTION REPRESSOR OFP7-RELATED"/>
    <property type="match status" value="1"/>
</dbReference>
<dbReference type="PANTHER" id="PTHR33057:SF228">
    <property type="entry name" value="TRANSCRIPTION REPRESSOR OFP8"/>
    <property type="match status" value="1"/>
</dbReference>
<dbReference type="PROSITE" id="PS51754">
    <property type="entry name" value="OVATE"/>
    <property type="match status" value="1"/>
</dbReference>
<keyword evidence="10" id="KW-1185">Reference proteome</keyword>
<comment type="function">
    <text evidence="6">Transcriptional repressor that regulates multiple aspects of plant growth and development.</text>
</comment>
<accession>A0ABD0UDI3</accession>
<evidence type="ECO:0000256" key="7">
    <source>
        <dbReference type="SAM" id="MobiDB-lite"/>
    </source>
</evidence>
<dbReference type="InterPro" id="IPR038933">
    <property type="entry name" value="Ovate"/>
</dbReference>
<protein>
    <recommendedName>
        <fullName evidence="6">Transcription repressor</fullName>
    </recommendedName>
    <alternativeName>
        <fullName evidence="6">Ovate family protein</fullName>
    </alternativeName>
</protein>
<dbReference type="GO" id="GO:0045892">
    <property type="term" value="P:negative regulation of DNA-templated transcription"/>
    <property type="evidence" value="ECO:0007669"/>
    <property type="project" value="UniProtKB-UniRule"/>
</dbReference>
<dbReference type="InterPro" id="IPR006458">
    <property type="entry name" value="Ovate_C"/>
</dbReference>
<keyword evidence="4 6" id="KW-0804">Transcription</keyword>
<sequence length="183" mass="20701">MSSGRRRFSMKQPVAVVDVGCGCRRAKLSAFLTSLGLKPRRPNTPHSLSSASLWPSTATSTTMVNSSSFSLSSHEEEEKKKKKKNKEKRAKIRNGGMKKPWSAAAESVPVVKESSEPYADFRESMVQMIVENDLYAWDDLNDLLHRFLSLNSPRHHNLILHAFADLWSGVFSPPSPCRWENYY</sequence>
<dbReference type="AlphaFoldDB" id="A0ABD0UDI3"/>
<comment type="subcellular location">
    <subcellularLocation>
        <location evidence="1 6">Nucleus</location>
    </subcellularLocation>
</comment>
<organism evidence="9 10">
    <name type="scientific">Dendrobium thyrsiflorum</name>
    <name type="common">Pinecone-like raceme dendrobium</name>
    <name type="synonym">Orchid</name>
    <dbReference type="NCBI Taxonomy" id="117978"/>
    <lineage>
        <taxon>Eukaryota</taxon>
        <taxon>Viridiplantae</taxon>
        <taxon>Streptophyta</taxon>
        <taxon>Embryophyta</taxon>
        <taxon>Tracheophyta</taxon>
        <taxon>Spermatophyta</taxon>
        <taxon>Magnoliopsida</taxon>
        <taxon>Liliopsida</taxon>
        <taxon>Asparagales</taxon>
        <taxon>Orchidaceae</taxon>
        <taxon>Epidendroideae</taxon>
        <taxon>Malaxideae</taxon>
        <taxon>Dendrobiinae</taxon>
        <taxon>Dendrobium</taxon>
    </lineage>
</organism>
<evidence type="ECO:0000313" key="10">
    <source>
        <dbReference type="Proteomes" id="UP001552299"/>
    </source>
</evidence>
<proteinExistence type="predicted"/>